<reference evidence="4 5" key="1">
    <citation type="submission" date="2016-09" db="EMBL/GenBank/DDBJ databases">
        <title>Genomic analysis reveals versatility of anaerobic energy metabolism of Geosporobacter ferrireducens IRF9 of phylum Firmicutes.</title>
        <authorList>
            <person name="Kim S.-J."/>
        </authorList>
    </citation>
    <scope>NUCLEOTIDE SEQUENCE [LARGE SCALE GENOMIC DNA]</scope>
    <source>
        <strain evidence="4 5">IRF9</strain>
    </source>
</reference>
<proteinExistence type="predicted"/>
<dbReference type="Pfam" id="PF01551">
    <property type="entry name" value="Peptidase_M23"/>
    <property type="match status" value="1"/>
</dbReference>
<evidence type="ECO:0000313" key="5">
    <source>
        <dbReference type="Proteomes" id="UP000095743"/>
    </source>
</evidence>
<dbReference type="STRING" id="1424294.Gferi_01390"/>
<feature type="domain" description="M23ase beta-sheet core" evidence="3">
    <location>
        <begin position="427"/>
        <end position="526"/>
    </location>
</feature>
<dbReference type="EMBL" id="CP017269">
    <property type="protein sequence ID" value="AOT68364.1"/>
    <property type="molecule type" value="Genomic_DNA"/>
</dbReference>
<dbReference type="InterPro" id="IPR011055">
    <property type="entry name" value="Dup_hybrid_motif"/>
</dbReference>
<keyword evidence="5" id="KW-1185">Reference proteome</keyword>
<feature type="transmembrane region" description="Helical" evidence="2">
    <location>
        <begin position="7"/>
        <end position="29"/>
    </location>
</feature>
<evidence type="ECO:0000259" key="3">
    <source>
        <dbReference type="Pfam" id="PF01551"/>
    </source>
</evidence>
<dbReference type="Gene3D" id="2.70.70.10">
    <property type="entry name" value="Glucose Permease (Domain IIA)"/>
    <property type="match status" value="1"/>
</dbReference>
<dbReference type="InterPro" id="IPR050570">
    <property type="entry name" value="Cell_wall_metabolism_enzyme"/>
</dbReference>
<dbReference type="AlphaFoldDB" id="A0A1D8GBU0"/>
<name>A0A1D8GBU0_9FIRM</name>
<keyword evidence="2" id="KW-0812">Transmembrane</keyword>
<dbReference type="PANTHER" id="PTHR21666">
    <property type="entry name" value="PEPTIDASE-RELATED"/>
    <property type="match status" value="1"/>
</dbReference>
<evidence type="ECO:0000313" key="4">
    <source>
        <dbReference type="EMBL" id="AOT68364.1"/>
    </source>
</evidence>
<accession>A0A1D8GBU0</accession>
<dbReference type="CDD" id="cd12797">
    <property type="entry name" value="M23_peptidase"/>
    <property type="match status" value="1"/>
</dbReference>
<dbReference type="GO" id="GO:0004222">
    <property type="term" value="F:metalloendopeptidase activity"/>
    <property type="evidence" value="ECO:0007669"/>
    <property type="project" value="TreeGrafter"/>
</dbReference>
<gene>
    <name evidence="4" type="ORF">Gferi_01390</name>
</gene>
<dbReference type="KEGG" id="gfe:Gferi_01390"/>
<dbReference type="OrthoDB" id="2083169at2"/>
<dbReference type="PANTHER" id="PTHR21666:SF289">
    <property type="entry name" value="L-ALA--D-GLU ENDOPEPTIDASE"/>
    <property type="match status" value="1"/>
</dbReference>
<dbReference type="SUPFAM" id="SSF51261">
    <property type="entry name" value="Duplicated hybrid motif"/>
    <property type="match status" value="1"/>
</dbReference>
<dbReference type="InterPro" id="IPR016047">
    <property type="entry name" value="M23ase_b-sheet_dom"/>
</dbReference>
<keyword evidence="2" id="KW-0472">Membrane</keyword>
<dbReference type="RefSeq" id="WP_069973917.1">
    <property type="nucleotide sequence ID" value="NZ_CP017269.1"/>
</dbReference>
<protein>
    <recommendedName>
        <fullName evidence="3">M23ase beta-sheet core domain-containing protein</fullName>
    </recommendedName>
</protein>
<organism evidence="4 5">
    <name type="scientific">Geosporobacter ferrireducens</name>
    <dbReference type="NCBI Taxonomy" id="1424294"/>
    <lineage>
        <taxon>Bacteria</taxon>
        <taxon>Bacillati</taxon>
        <taxon>Bacillota</taxon>
        <taxon>Clostridia</taxon>
        <taxon>Peptostreptococcales</taxon>
        <taxon>Thermotaleaceae</taxon>
        <taxon>Geosporobacter</taxon>
    </lineage>
</organism>
<evidence type="ECO:0000256" key="1">
    <source>
        <dbReference type="ARBA" id="ARBA00022729"/>
    </source>
</evidence>
<sequence length="531" mass="61151">MRDKNRSLMWIVPVIFIIIIAIIFTGNILNAMPILAVEELFSIAGSTNQEQIAWSKEVEDLQADQLEEQGISVHPKKVAAYALLENKSIPQDAVIKRKVWKKVSEGQHHEWLDTSSKPDRYEYTLNLWNETYPYRLFKQALVGVDVINETSDKEKDTALLKQAEKKVDQDGLETVFDWSFKYTVDQDLEKGETYYKIDDDSFQYEETIWESTYLRRIVTCNGVMVENTDEQTDYRYSYPLPYPNHISTMFKDYAFKYKREVQEDTGWIKSQPYPEKRSWTQTRVVTTTRTGKDGKKYKTSRTVTDHYTSTTWMETRRKVEKDVLDVLTTTDNYNFFSFLSNNRLDTDADPYLIYELAQVIPNNKPFLELLAEAMNIQPDTIYPSPGEDIDLGELVIPPGRFLRPLGSKYPITSKFGYRIHPTLKDRRFHNGIDIGAPMNTPVHGAAAGKVIYAGGMGSYGNLLIIQHTEEGYQDFETYYAHLNKFYVKKGDMVKTGQVVAAVGSTGRSTGPHLHFEIRYQGKAIDPQPLIN</sequence>
<evidence type="ECO:0000256" key="2">
    <source>
        <dbReference type="SAM" id="Phobius"/>
    </source>
</evidence>
<keyword evidence="2" id="KW-1133">Transmembrane helix</keyword>
<dbReference type="Proteomes" id="UP000095743">
    <property type="component" value="Chromosome"/>
</dbReference>
<keyword evidence="1" id="KW-0732">Signal</keyword>